<keyword evidence="6" id="KW-1185">Reference proteome</keyword>
<evidence type="ECO:0000256" key="2">
    <source>
        <dbReference type="ARBA" id="ARBA00022980"/>
    </source>
</evidence>
<gene>
    <name evidence="5" type="ORF">NADFUDRAFT_82053</name>
</gene>
<dbReference type="InterPro" id="IPR028364">
    <property type="entry name" value="Ribosomal_uL1/biogenesis"/>
</dbReference>
<dbReference type="Proteomes" id="UP000095009">
    <property type="component" value="Unassembled WGS sequence"/>
</dbReference>
<comment type="similarity">
    <text evidence="1 4">Belongs to the universal ribosomal protein uL1 family.</text>
</comment>
<dbReference type="PANTHER" id="PTHR36427">
    <property type="entry name" value="54S RIBOSOMAL PROTEIN L1, MITOCHONDRIAL"/>
    <property type="match status" value="1"/>
</dbReference>
<name>A0A1E3PS20_9ASCO</name>
<evidence type="ECO:0000313" key="5">
    <source>
        <dbReference type="EMBL" id="ODQ67627.1"/>
    </source>
</evidence>
<dbReference type="InterPro" id="IPR023674">
    <property type="entry name" value="Ribosomal_uL1-like"/>
</dbReference>
<dbReference type="Gene3D" id="3.30.190.20">
    <property type="match status" value="1"/>
</dbReference>
<dbReference type="FunFam" id="3.40.50.790:FF:000001">
    <property type="entry name" value="50S ribosomal protein L1"/>
    <property type="match status" value="1"/>
</dbReference>
<evidence type="ECO:0000256" key="3">
    <source>
        <dbReference type="ARBA" id="ARBA00023274"/>
    </source>
</evidence>
<dbReference type="GO" id="GO:0005762">
    <property type="term" value="C:mitochondrial large ribosomal subunit"/>
    <property type="evidence" value="ECO:0007669"/>
    <property type="project" value="EnsemblFungi"/>
</dbReference>
<dbReference type="SUPFAM" id="SSF56808">
    <property type="entry name" value="Ribosomal protein L1"/>
    <property type="match status" value="1"/>
</dbReference>
<keyword evidence="2 4" id="KW-0689">Ribosomal protein</keyword>
<evidence type="ECO:0000313" key="6">
    <source>
        <dbReference type="Proteomes" id="UP000095009"/>
    </source>
</evidence>
<dbReference type="EMBL" id="KV454407">
    <property type="protein sequence ID" value="ODQ67627.1"/>
    <property type="molecule type" value="Genomic_DNA"/>
</dbReference>
<evidence type="ECO:0000256" key="4">
    <source>
        <dbReference type="RuleBase" id="RU000659"/>
    </source>
</evidence>
<dbReference type="CDD" id="cd00403">
    <property type="entry name" value="Ribosomal_L1"/>
    <property type="match status" value="1"/>
</dbReference>
<dbReference type="AlphaFoldDB" id="A0A1E3PS20"/>
<dbReference type="InterPro" id="IPR016095">
    <property type="entry name" value="Ribosomal_uL1_3-a/b-sand"/>
</dbReference>
<dbReference type="Pfam" id="PF00687">
    <property type="entry name" value="Ribosomal_L1"/>
    <property type="match status" value="1"/>
</dbReference>
<dbReference type="GO" id="GO:0003735">
    <property type="term" value="F:structural constituent of ribosome"/>
    <property type="evidence" value="ECO:0007669"/>
    <property type="project" value="EnsemblFungi"/>
</dbReference>
<sequence length="291" mass="31502">MVSFTSSIRYNTIKRSSLLAGYNSVSSRPAIILPLTRSYAAPAQTNRRAIEGQVSKELAKKKEAARMMKLRAETKTYTNTPLYFDVPTALRFIRASEVGSPVNQTTINMTFRLVAEKGTAMLQGSIPLPKPLRQTKICVFTSDERLAKAAKEAGAHLAGSTEVIEAVKKGEIDFELAFATPDVMGQLGPIARALGPKGLMPNAKRGTVTDAATILEQVREQSGAVTYKQKADTLSVTVGRVNFTDAELARNILTISQHIKNQSKTVKSKKPVLIGKTILSSLRSPGIVISV</sequence>
<keyword evidence="3 4" id="KW-0687">Ribonucleoprotein</keyword>
<dbReference type="InterPro" id="IPR023673">
    <property type="entry name" value="Ribosomal_uL1_CS"/>
</dbReference>
<dbReference type="Gene3D" id="3.40.50.790">
    <property type="match status" value="1"/>
</dbReference>
<dbReference type="PROSITE" id="PS01199">
    <property type="entry name" value="RIBOSOMAL_L1"/>
    <property type="match status" value="1"/>
</dbReference>
<protein>
    <recommendedName>
        <fullName evidence="4">Ribosomal protein</fullName>
    </recommendedName>
</protein>
<accession>A0A1E3PS20</accession>
<organism evidence="5 6">
    <name type="scientific">Nadsonia fulvescens var. elongata DSM 6958</name>
    <dbReference type="NCBI Taxonomy" id="857566"/>
    <lineage>
        <taxon>Eukaryota</taxon>
        <taxon>Fungi</taxon>
        <taxon>Dikarya</taxon>
        <taxon>Ascomycota</taxon>
        <taxon>Saccharomycotina</taxon>
        <taxon>Dipodascomycetes</taxon>
        <taxon>Dipodascales</taxon>
        <taxon>Dipodascales incertae sedis</taxon>
        <taxon>Nadsonia</taxon>
    </lineage>
</organism>
<dbReference type="PANTHER" id="PTHR36427:SF3">
    <property type="entry name" value="LARGE RIBOSOMAL SUBUNIT PROTEIN UL1M"/>
    <property type="match status" value="1"/>
</dbReference>
<reference evidence="5 6" key="1">
    <citation type="journal article" date="2016" name="Proc. Natl. Acad. Sci. U.S.A.">
        <title>Comparative genomics of biotechnologically important yeasts.</title>
        <authorList>
            <person name="Riley R."/>
            <person name="Haridas S."/>
            <person name="Wolfe K.H."/>
            <person name="Lopes M.R."/>
            <person name="Hittinger C.T."/>
            <person name="Goeker M."/>
            <person name="Salamov A.A."/>
            <person name="Wisecaver J.H."/>
            <person name="Long T.M."/>
            <person name="Calvey C.H."/>
            <person name="Aerts A.L."/>
            <person name="Barry K.W."/>
            <person name="Choi C."/>
            <person name="Clum A."/>
            <person name="Coughlan A.Y."/>
            <person name="Deshpande S."/>
            <person name="Douglass A.P."/>
            <person name="Hanson S.J."/>
            <person name="Klenk H.-P."/>
            <person name="LaButti K.M."/>
            <person name="Lapidus A."/>
            <person name="Lindquist E.A."/>
            <person name="Lipzen A.M."/>
            <person name="Meier-Kolthoff J.P."/>
            <person name="Ohm R.A."/>
            <person name="Otillar R.P."/>
            <person name="Pangilinan J.L."/>
            <person name="Peng Y."/>
            <person name="Rokas A."/>
            <person name="Rosa C.A."/>
            <person name="Scheuner C."/>
            <person name="Sibirny A.A."/>
            <person name="Slot J.C."/>
            <person name="Stielow J.B."/>
            <person name="Sun H."/>
            <person name="Kurtzman C.P."/>
            <person name="Blackwell M."/>
            <person name="Grigoriev I.V."/>
            <person name="Jeffries T.W."/>
        </authorList>
    </citation>
    <scope>NUCLEOTIDE SEQUENCE [LARGE SCALE GENOMIC DNA]</scope>
    <source>
        <strain evidence="5 6">DSM 6958</strain>
    </source>
</reference>
<dbReference type="OrthoDB" id="1747252at2759"/>
<dbReference type="STRING" id="857566.A0A1E3PS20"/>
<evidence type="ECO:0000256" key="1">
    <source>
        <dbReference type="ARBA" id="ARBA00010531"/>
    </source>
</evidence>
<proteinExistence type="inferred from homology"/>